<dbReference type="AlphaFoldDB" id="A0A7C4QS51"/>
<gene>
    <name evidence="2" type="ORF">ENS64_16595</name>
</gene>
<sequence length="150" mass="16053">MFKLRTFIGVALVAGVAAGVWLADFWKGFGWGGGPGLGSGSPESVATETSAPAEHRPDEPAEDVGSSARTLRVVIRDRSYFLKHALGERLISLEELAAAVKQVSGDDDGIRLRVYRAESSRPTAELQLEEALRAAGIPDSATYWSPDIAR</sequence>
<feature type="region of interest" description="Disordered" evidence="1">
    <location>
        <begin position="37"/>
        <end position="67"/>
    </location>
</feature>
<proteinExistence type="predicted"/>
<dbReference type="EMBL" id="DSVQ01000019">
    <property type="protein sequence ID" value="HGT40865.1"/>
    <property type="molecule type" value="Genomic_DNA"/>
</dbReference>
<name>A0A7C4QS51_9PLAN</name>
<reference evidence="2" key="1">
    <citation type="journal article" date="2020" name="mSystems">
        <title>Genome- and Community-Level Interaction Insights into Carbon Utilization and Element Cycling Functions of Hydrothermarchaeota in Hydrothermal Sediment.</title>
        <authorList>
            <person name="Zhou Z."/>
            <person name="Liu Y."/>
            <person name="Xu W."/>
            <person name="Pan J."/>
            <person name="Luo Z.H."/>
            <person name="Li M."/>
        </authorList>
    </citation>
    <scope>NUCLEOTIDE SEQUENCE [LARGE SCALE GENOMIC DNA]</scope>
    <source>
        <strain evidence="2">SpSt-508</strain>
    </source>
</reference>
<accession>A0A7C4QS51</accession>
<protein>
    <submittedName>
        <fullName evidence="2">Uncharacterized protein</fullName>
    </submittedName>
</protein>
<evidence type="ECO:0000256" key="1">
    <source>
        <dbReference type="SAM" id="MobiDB-lite"/>
    </source>
</evidence>
<organism evidence="2">
    <name type="scientific">Schlesneria paludicola</name>
    <dbReference type="NCBI Taxonomy" id="360056"/>
    <lineage>
        <taxon>Bacteria</taxon>
        <taxon>Pseudomonadati</taxon>
        <taxon>Planctomycetota</taxon>
        <taxon>Planctomycetia</taxon>
        <taxon>Planctomycetales</taxon>
        <taxon>Planctomycetaceae</taxon>
        <taxon>Schlesneria</taxon>
    </lineage>
</organism>
<comment type="caution">
    <text evidence="2">The sequence shown here is derived from an EMBL/GenBank/DDBJ whole genome shotgun (WGS) entry which is preliminary data.</text>
</comment>
<evidence type="ECO:0000313" key="2">
    <source>
        <dbReference type="EMBL" id="HGT40865.1"/>
    </source>
</evidence>